<reference evidence="1 2" key="1">
    <citation type="submission" date="2018-12" db="EMBL/GenBank/DDBJ databases">
        <title>The whole draft genome of Streptomyce luteoverticillatus CGMCC 15060.</title>
        <authorList>
            <person name="Feng Z."/>
            <person name="Chen G."/>
            <person name="Zhang J."/>
            <person name="Zhu H."/>
            <person name="Yu X."/>
            <person name="Zhang W."/>
            <person name="Zhang X."/>
        </authorList>
    </citation>
    <scope>NUCLEOTIDE SEQUENCE [LARGE SCALE GENOMIC DNA]</scope>
    <source>
        <strain evidence="1 2">CGMCC 15060</strain>
    </source>
</reference>
<dbReference type="AlphaFoldDB" id="A0A3S9PIK4"/>
<sequence>MYETQGTLAISGADKATPTLQISMLTAPDGYDRLTAEEHAHMLRAALDAAVGTVPERFQTVTLAVVTQNTAVATVR</sequence>
<dbReference type="Proteomes" id="UP000267900">
    <property type="component" value="Chromosome"/>
</dbReference>
<protein>
    <submittedName>
        <fullName evidence="1">Uncharacterized protein</fullName>
    </submittedName>
</protein>
<name>A0A3S9PIK4_STRLT</name>
<evidence type="ECO:0000313" key="2">
    <source>
        <dbReference type="Proteomes" id="UP000267900"/>
    </source>
</evidence>
<proteinExistence type="predicted"/>
<keyword evidence="2" id="KW-1185">Reference proteome</keyword>
<dbReference type="EMBL" id="CP034587">
    <property type="protein sequence ID" value="AZQ72183.1"/>
    <property type="molecule type" value="Genomic_DNA"/>
</dbReference>
<evidence type="ECO:0000313" key="1">
    <source>
        <dbReference type="EMBL" id="AZQ72183.1"/>
    </source>
</evidence>
<gene>
    <name evidence="1" type="ORF">EKH77_14005</name>
</gene>
<dbReference type="RefSeq" id="WP_126914713.1">
    <property type="nucleotide sequence ID" value="NZ_CP034587.1"/>
</dbReference>
<organism evidence="1 2">
    <name type="scientific">Streptomyces luteoverticillatus</name>
    <name type="common">Streptoverticillium luteoverticillatus</name>
    <dbReference type="NCBI Taxonomy" id="66425"/>
    <lineage>
        <taxon>Bacteria</taxon>
        <taxon>Bacillati</taxon>
        <taxon>Actinomycetota</taxon>
        <taxon>Actinomycetes</taxon>
        <taxon>Kitasatosporales</taxon>
        <taxon>Streptomycetaceae</taxon>
        <taxon>Streptomyces</taxon>
    </lineage>
</organism>
<accession>A0A3S9PIK4</accession>